<dbReference type="Proteomes" id="UP000813824">
    <property type="component" value="Unassembled WGS sequence"/>
</dbReference>
<sequence length="590" mass="67210">MYEKGQQESKSGKRTHCLAQTRVEILGRLELWLVSTEDYRVFWLNGMAGTGKSTIADSLVRYARAEGCLGAAFFCSRDFETARDINRIFPTIAFQLAHSIPLYKDKLIQLISGMASLPGSLEEQLNILILKPLKEVSGTFGRPYVVIIDALDECDSFRTRPLPVVQFLIMHIEDFRLARIKFFVSSRPANEIQLAFKQDQTALRRHDRLHLHDEPLTLVTRDIRAYTQSQLCQIKTEHSFDDPPFAFDDTDIDKIANRAGGLFIVAATLCRFIAGNNALYGSPRELLDCLPPQHTIVSDPVATQELDKVYLRILTDATQSSLQVSDRANLNPTLDYDTKADVLFVVGSIVLLFQPLGIRDLTILVRRTSPNSPTPIGELLKHLRSVILVPDDDDHPIRVFHASFEDYLTTPYRSHSFYVNLTVHHARLASCCFAVMRLLLTADDPCQIPRDMRGVQYSRIGNLDKIRTSSFPSALAYACSFWADHLVKAFLDEKSPLSFSQETFRELQTFATEHLLRWVNALAILGQLDRCIPMLAKIRRLLYFHHLDVEPFTILYDAERLVYQFYDTIRDHTLQVYISALPFAPRQSLL</sequence>
<evidence type="ECO:0000313" key="4">
    <source>
        <dbReference type="Proteomes" id="UP000813824"/>
    </source>
</evidence>
<feature type="domain" description="NACHT" evidence="2">
    <location>
        <begin position="40"/>
        <end position="188"/>
    </location>
</feature>
<feature type="non-terminal residue" evidence="3">
    <location>
        <position position="590"/>
    </location>
</feature>
<dbReference type="SUPFAM" id="SSF52540">
    <property type="entry name" value="P-loop containing nucleoside triphosphate hydrolases"/>
    <property type="match status" value="1"/>
</dbReference>
<dbReference type="Gene3D" id="3.40.50.300">
    <property type="entry name" value="P-loop containing nucleotide triphosphate hydrolases"/>
    <property type="match status" value="1"/>
</dbReference>
<reference evidence="3" key="1">
    <citation type="journal article" date="2021" name="New Phytol.">
        <title>Evolutionary innovations through gain and loss of genes in the ectomycorrhizal Boletales.</title>
        <authorList>
            <person name="Wu G."/>
            <person name="Miyauchi S."/>
            <person name="Morin E."/>
            <person name="Kuo A."/>
            <person name="Drula E."/>
            <person name="Varga T."/>
            <person name="Kohler A."/>
            <person name="Feng B."/>
            <person name="Cao Y."/>
            <person name="Lipzen A."/>
            <person name="Daum C."/>
            <person name="Hundley H."/>
            <person name="Pangilinan J."/>
            <person name="Johnson J."/>
            <person name="Barry K."/>
            <person name="LaButti K."/>
            <person name="Ng V."/>
            <person name="Ahrendt S."/>
            <person name="Min B."/>
            <person name="Choi I.G."/>
            <person name="Park H."/>
            <person name="Plett J.M."/>
            <person name="Magnuson J."/>
            <person name="Spatafora J.W."/>
            <person name="Nagy L.G."/>
            <person name="Henrissat B."/>
            <person name="Grigoriev I.V."/>
            <person name="Yang Z.L."/>
            <person name="Xu J."/>
            <person name="Martin F.M."/>
        </authorList>
    </citation>
    <scope>NUCLEOTIDE SEQUENCE</scope>
    <source>
        <strain evidence="3">KKN 215</strain>
    </source>
</reference>
<proteinExistence type="predicted"/>
<dbReference type="InterPro" id="IPR056884">
    <property type="entry name" value="NPHP3-like_N"/>
</dbReference>
<dbReference type="Pfam" id="PF24883">
    <property type="entry name" value="NPHP3_N"/>
    <property type="match status" value="1"/>
</dbReference>
<comment type="caution">
    <text evidence="3">The sequence shown here is derived from an EMBL/GenBank/DDBJ whole genome shotgun (WGS) entry which is preliminary data.</text>
</comment>
<dbReference type="AlphaFoldDB" id="A0A8K0XKW1"/>
<dbReference type="EMBL" id="JAEVFJ010000044">
    <property type="protein sequence ID" value="KAH8085425.1"/>
    <property type="molecule type" value="Genomic_DNA"/>
</dbReference>
<evidence type="ECO:0000259" key="2">
    <source>
        <dbReference type="PROSITE" id="PS50837"/>
    </source>
</evidence>
<accession>A0A8K0XKW1</accession>
<evidence type="ECO:0000256" key="1">
    <source>
        <dbReference type="ARBA" id="ARBA00022737"/>
    </source>
</evidence>
<dbReference type="PROSITE" id="PS50837">
    <property type="entry name" value="NACHT"/>
    <property type="match status" value="1"/>
</dbReference>
<dbReference type="OrthoDB" id="3027122at2759"/>
<keyword evidence="4" id="KW-1185">Reference proteome</keyword>
<dbReference type="PANTHER" id="PTHR10039">
    <property type="entry name" value="AMELOGENIN"/>
    <property type="match status" value="1"/>
</dbReference>
<dbReference type="InterPro" id="IPR007111">
    <property type="entry name" value="NACHT_NTPase"/>
</dbReference>
<dbReference type="InterPro" id="IPR027417">
    <property type="entry name" value="P-loop_NTPase"/>
</dbReference>
<gene>
    <name evidence="3" type="ORF">BXZ70DRAFT_900107</name>
</gene>
<keyword evidence="1" id="KW-0677">Repeat</keyword>
<protein>
    <recommendedName>
        <fullName evidence="2">NACHT domain-containing protein</fullName>
    </recommendedName>
</protein>
<name>A0A8K0XKW1_9AGAR</name>
<evidence type="ECO:0000313" key="3">
    <source>
        <dbReference type="EMBL" id="KAH8085425.1"/>
    </source>
</evidence>
<organism evidence="3 4">
    <name type="scientific">Cristinia sonorae</name>
    <dbReference type="NCBI Taxonomy" id="1940300"/>
    <lineage>
        <taxon>Eukaryota</taxon>
        <taxon>Fungi</taxon>
        <taxon>Dikarya</taxon>
        <taxon>Basidiomycota</taxon>
        <taxon>Agaricomycotina</taxon>
        <taxon>Agaricomycetes</taxon>
        <taxon>Agaricomycetidae</taxon>
        <taxon>Agaricales</taxon>
        <taxon>Pleurotineae</taxon>
        <taxon>Stephanosporaceae</taxon>
        <taxon>Cristinia</taxon>
    </lineage>
</organism>